<sequence>MKATFNRSMVSITKNNESLSASLTGFFYRRHSPRSMNFVSAISMSILPIIIGPSSGQA</sequence>
<keyword evidence="1" id="KW-0472">Membrane</keyword>
<organism evidence="2 3">
    <name type="scientific">Prosthecobacter debontii</name>
    <dbReference type="NCBI Taxonomy" id="48467"/>
    <lineage>
        <taxon>Bacteria</taxon>
        <taxon>Pseudomonadati</taxon>
        <taxon>Verrucomicrobiota</taxon>
        <taxon>Verrucomicrobiia</taxon>
        <taxon>Verrucomicrobiales</taxon>
        <taxon>Verrucomicrobiaceae</taxon>
        <taxon>Prosthecobacter</taxon>
    </lineage>
</organism>
<accession>A0A1T4XFQ2</accession>
<reference evidence="3" key="1">
    <citation type="submission" date="2017-02" db="EMBL/GenBank/DDBJ databases">
        <authorList>
            <person name="Varghese N."/>
            <person name="Submissions S."/>
        </authorList>
    </citation>
    <scope>NUCLEOTIDE SEQUENCE [LARGE SCALE GENOMIC DNA]</scope>
    <source>
        <strain evidence="3">ATCC 700200</strain>
    </source>
</reference>
<dbReference type="AlphaFoldDB" id="A0A1T4XFQ2"/>
<evidence type="ECO:0000313" key="2">
    <source>
        <dbReference type="EMBL" id="SKA88217.1"/>
    </source>
</evidence>
<keyword evidence="1" id="KW-0812">Transmembrane</keyword>
<dbReference type="EMBL" id="FUYE01000004">
    <property type="protein sequence ID" value="SKA88217.1"/>
    <property type="molecule type" value="Genomic_DNA"/>
</dbReference>
<evidence type="ECO:0000313" key="3">
    <source>
        <dbReference type="Proteomes" id="UP000190774"/>
    </source>
</evidence>
<protein>
    <submittedName>
        <fullName evidence="2">Uncharacterized protein</fullName>
    </submittedName>
</protein>
<proteinExistence type="predicted"/>
<dbReference type="Proteomes" id="UP000190774">
    <property type="component" value="Unassembled WGS sequence"/>
</dbReference>
<keyword evidence="1" id="KW-1133">Transmembrane helix</keyword>
<gene>
    <name evidence="2" type="ORF">SAMN02745166_01384</name>
</gene>
<name>A0A1T4XFQ2_9BACT</name>
<dbReference type="STRING" id="48467.SAMN02745166_01384"/>
<evidence type="ECO:0000256" key="1">
    <source>
        <dbReference type="SAM" id="Phobius"/>
    </source>
</evidence>
<feature type="transmembrane region" description="Helical" evidence="1">
    <location>
        <begin position="38"/>
        <end position="56"/>
    </location>
</feature>
<keyword evidence="3" id="KW-1185">Reference proteome</keyword>